<sequence>MVISLPKKTAEVIGICLCFFSSNSLLSETEFLGEFSFEGRSFLEDGFPFQENFHSSFTFSPEIYLESEDQKKSFTFKPKFRNDSEDDERNLVDIQELHWIFIGKSIEARIGFRKEFWGVTETFHRVDIINQTDSVESFDGEDKLGQPMINLSMESSLGTIDIFALIGFRERTFAGRYGRLRTPMVVDTDNPIYESSAEDKRVDFAIRWIQYYDNLEIGMSHFSGITREPELITDLSNSAPELLPKYNTIDQTGLEVLYILGGLALKLEAITRSGQNDRFSAITSGLEYTQVGIFESRLDLGWVIELNHDDRIKHSPTSLGTRLTFNDLSDTQVLTGVLWNQNTHEKSTFIEASRRIGNCCKVLLEGVVFTKGKKDSYISGIQNPQSPFAYLEDEDFLRLEFIYYL</sequence>
<accession>A0A382DBD8</accession>
<evidence type="ECO:0008006" key="2">
    <source>
        <dbReference type="Google" id="ProtNLM"/>
    </source>
</evidence>
<proteinExistence type="predicted"/>
<name>A0A382DBD8_9ZZZZ</name>
<reference evidence="1" key="1">
    <citation type="submission" date="2018-05" db="EMBL/GenBank/DDBJ databases">
        <authorList>
            <person name="Lanie J.A."/>
            <person name="Ng W.-L."/>
            <person name="Kazmierczak K.M."/>
            <person name="Andrzejewski T.M."/>
            <person name="Davidsen T.M."/>
            <person name="Wayne K.J."/>
            <person name="Tettelin H."/>
            <person name="Glass J.I."/>
            <person name="Rusch D."/>
            <person name="Podicherti R."/>
            <person name="Tsui H.-C.T."/>
            <person name="Winkler M.E."/>
        </authorList>
    </citation>
    <scope>NUCLEOTIDE SEQUENCE</scope>
</reference>
<organism evidence="1">
    <name type="scientific">marine metagenome</name>
    <dbReference type="NCBI Taxonomy" id="408172"/>
    <lineage>
        <taxon>unclassified sequences</taxon>
        <taxon>metagenomes</taxon>
        <taxon>ecological metagenomes</taxon>
    </lineage>
</organism>
<dbReference type="EMBL" id="UINC01038445">
    <property type="protein sequence ID" value="SVB35479.1"/>
    <property type="molecule type" value="Genomic_DNA"/>
</dbReference>
<dbReference type="AlphaFoldDB" id="A0A382DBD8"/>
<protein>
    <recommendedName>
        <fullName evidence="2">Alginate export domain-containing protein</fullName>
    </recommendedName>
</protein>
<evidence type="ECO:0000313" key="1">
    <source>
        <dbReference type="EMBL" id="SVB35479.1"/>
    </source>
</evidence>
<gene>
    <name evidence="1" type="ORF">METZ01_LOCUS188333</name>
</gene>